<dbReference type="AlphaFoldDB" id="A0A397VFT3"/>
<evidence type="ECO:0000313" key="3">
    <source>
        <dbReference type="Proteomes" id="UP000266673"/>
    </source>
</evidence>
<evidence type="ECO:0000313" key="2">
    <source>
        <dbReference type="EMBL" id="RIB20658.1"/>
    </source>
</evidence>
<name>A0A397VFT3_9GLOM</name>
<dbReference type="Proteomes" id="UP000266673">
    <property type="component" value="Unassembled WGS sequence"/>
</dbReference>
<organism evidence="2 3">
    <name type="scientific">Gigaspora rosea</name>
    <dbReference type="NCBI Taxonomy" id="44941"/>
    <lineage>
        <taxon>Eukaryota</taxon>
        <taxon>Fungi</taxon>
        <taxon>Fungi incertae sedis</taxon>
        <taxon>Mucoromycota</taxon>
        <taxon>Glomeromycotina</taxon>
        <taxon>Glomeromycetes</taxon>
        <taxon>Diversisporales</taxon>
        <taxon>Gigasporaceae</taxon>
        <taxon>Gigaspora</taxon>
    </lineage>
</organism>
<protein>
    <recommendedName>
        <fullName evidence="1">TLDc domain-containing protein</fullName>
    </recommendedName>
</protein>
<reference evidence="2 3" key="1">
    <citation type="submission" date="2018-06" db="EMBL/GenBank/DDBJ databases">
        <title>Comparative genomics reveals the genomic features of Rhizophagus irregularis, R. cerebriforme, R. diaphanum and Gigaspora rosea, and their symbiotic lifestyle signature.</title>
        <authorList>
            <person name="Morin E."/>
            <person name="San Clemente H."/>
            <person name="Chen E.C.H."/>
            <person name="De La Providencia I."/>
            <person name="Hainaut M."/>
            <person name="Kuo A."/>
            <person name="Kohler A."/>
            <person name="Murat C."/>
            <person name="Tang N."/>
            <person name="Roy S."/>
            <person name="Loubradou J."/>
            <person name="Henrissat B."/>
            <person name="Grigoriev I.V."/>
            <person name="Corradi N."/>
            <person name="Roux C."/>
            <person name="Martin F.M."/>
        </authorList>
    </citation>
    <scope>NUCLEOTIDE SEQUENCE [LARGE SCALE GENOMIC DNA]</scope>
    <source>
        <strain evidence="2 3">DAOM 194757</strain>
    </source>
</reference>
<dbReference type="InterPro" id="IPR006571">
    <property type="entry name" value="TLDc_dom"/>
</dbReference>
<dbReference type="EMBL" id="QKWP01000406">
    <property type="protein sequence ID" value="RIB20658.1"/>
    <property type="molecule type" value="Genomic_DNA"/>
</dbReference>
<feature type="domain" description="TLDc" evidence="1">
    <location>
        <begin position="203"/>
        <end position="382"/>
    </location>
</feature>
<comment type="caution">
    <text evidence="2">The sequence shown here is derived from an EMBL/GenBank/DDBJ whole genome shotgun (WGS) entry which is preliminary data.</text>
</comment>
<dbReference type="Pfam" id="PF07707">
    <property type="entry name" value="BACK"/>
    <property type="match status" value="1"/>
</dbReference>
<keyword evidence="3" id="KW-1185">Reference proteome</keyword>
<accession>A0A397VFT3</accession>
<dbReference type="InterPro" id="IPR011705">
    <property type="entry name" value="BACK"/>
</dbReference>
<proteinExistence type="predicted"/>
<dbReference type="PROSITE" id="PS51886">
    <property type="entry name" value="TLDC"/>
    <property type="match status" value="1"/>
</dbReference>
<evidence type="ECO:0000259" key="1">
    <source>
        <dbReference type="PROSITE" id="PS51886"/>
    </source>
</evidence>
<gene>
    <name evidence="2" type="ORF">C2G38_1174713</name>
</gene>
<sequence>MLTSCELLFEKLAKYLEIHLIENETHWLRLRFNYIYQKSFQINNKLLELQKWCNNMLAKCPNKLFNSEEFFSIQENALISLISRDDLQLDEVKIWNYIIKWGIAQNPDLPSDPEDWSFENFLTLKSTLKNFLPYIRYFQMSNEDIINNIQPYQQILEKNLWKDIMKKFMSSNQPISSKILPPRIILSQSLSNSSRSTTESFSKIINDLHAAEISSWIDKKVDRYSIMNNPYEFKLLIRGTRDGFTANSFWNLCDKQENIVLIMKVKDTDEILGGYNPIGWDKSIISMRNCNNSFIFSLKNGTIKNSILSRVTYRESAIYNSFQRGLGFGGGCDLYMSNKPNQVNGCWCYQHSYEKRIRDTSTYKNEGTSYFSIVEYETFQVCKKL</sequence>
<dbReference type="Gene3D" id="1.25.40.420">
    <property type="match status" value="1"/>
</dbReference>
<dbReference type="Pfam" id="PF07534">
    <property type="entry name" value="TLD"/>
    <property type="match status" value="1"/>
</dbReference>
<dbReference type="OrthoDB" id="5430411at2759"/>